<dbReference type="AlphaFoldDB" id="A0A965ZJZ7"/>
<proteinExistence type="predicted"/>
<feature type="region of interest" description="Disordered" evidence="1">
    <location>
        <begin position="139"/>
        <end position="164"/>
    </location>
</feature>
<evidence type="ECO:0000313" key="3">
    <source>
        <dbReference type="Proteomes" id="UP000638732"/>
    </source>
</evidence>
<protein>
    <submittedName>
        <fullName evidence="2">Uncharacterized protein</fullName>
    </submittedName>
</protein>
<name>A0A965ZJZ7_9SPHI</name>
<evidence type="ECO:0000313" key="2">
    <source>
        <dbReference type="EMBL" id="NCD71442.1"/>
    </source>
</evidence>
<gene>
    <name evidence="2" type="ORF">GSY63_18895</name>
</gene>
<comment type="caution">
    <text evidence="2">The sequence shown here is derived from an EMBL/GenBank/DDBJ whole genome shotgun (WGS) entry which is preliminary data.</text>
</comment>
<evidence type="ECO:0000256" key="1">
    <source>
        <dbReference type="SAM" id="MobiDB-lite"/>
    </source>
</evidence>
<organism evidence="2 3">
    <name type="scientific">Mucilaginibacter agri</name>
    <dbReference type="NCBI Taxonomy" id="2695265"/>
    <lineage>
        <taxon>Bacteria</taxon>
        <taxon>Pseudomonadati</taxon>
        <taxon>Bacteroidota</taxon>
        <taxon>Sphingobacteriia</taxon>
        <taxon>Sphingobacteriales</taxon>
        <taxon>Sphingobacteriaceae</taxon>
        <taxon>Mucilaginibacter</taxon>
    </lineage>
</organism>
<dbReference type="Proteomes" id="UP000638732">
    <property type="component" value="Unassembled WGS sequence"/>
</dbReference>
<reference evidence="2" key="1">
    <citation type="submission" date="2020-01" db="EMBL/GenBank/DDBJ databases">
        <authorList>
            <person name="Seo Y.L."/>
        </authorList>
    </citation>
    <scope>NUCLEOTIDE SEQUENCE</scope>
    <source>
        <strain evidence="2">R11</strain>
    </source>
</reference>
<sequence>MAEFFIFGKPSSLLQMPEDITSVKLKFSCQENWDVMQPVEGGHFCNKCNKPVYDFTNAKADDFRKIMAEFPGTCGLYKSTQALSAPPRLSFWNKWLSAAVLLLGFNVTGCHKENKPQPGVFKQSAKSKNQDLIMGKAMFEDSTAQPPHVDQVRFPPPSLKKNLK</sequence>
<reference evidence="2" key="2">
    <citation type="submission" date="2020-10" db="EMBL/GenBank/DDBJ databases">
        <title>Mucilaginibacter sp. nov., isolated from soil.</title>
        <authorList>
            <person name="Jeon C.O."/>
        </authorList>
    </citation>
    <scope>NUCLEOTIDE SEQUENCE</scope>
    <source>
        <strain evidence="2">R11</strain>
    </source>
</reference>
<dbReference type="EMBL" id="WWEO01000044">
    <property type="protein sequence ID" value="NCD71442.1"/>
    <property type="molecule type" value="Genomic_DNA"/>
</dbReference>
<accession>A0A965ZJZ7</accession>
<keyword evidence="3" id="KW-1185">Reference proteome</keyword>